<proteinExistence type="inferred from homology"/>
<dbReference type="InterPro" id="IPR001623">
    <property type="entry name" value="DnaJ_domain"/>
</dbReference>
<dbReference type="Proteomes" id="UP000306954">
    <property type="component" value="Unassembled WGS sequence"/>
</dbReference>
<evidence type="ECO:0000313" key="4">
    <source>
        <dbReference type="EMBL" id="TIB10674.1"/>
    </source>
</evidence>
<dbReference type="Gene3D" id="1.20.1280.20">
    <property type="entry name" value="HscB, C-terminal domain"/>
    <property type="match status" value="1"/>
</dbReference>
<evidence type="ECO:0000259" key="3">
    <source>
        <dbReference type="PROSITE" id="PS50076"/>
    </source>
</evidence>
<evidence type="ECO:0000313" key="5">
    <source>
        <dbReference type="Proteomes" id="UP000306954"/>
    </source>
</evidence>
<dbReference type="GO" id="GO:0044571">
    <property type="term" value="P:[2Fe-2S] cluster assembly"/>
    <property type="evidence" value="ECO:0007669"/>
    <property type="project" value="InterPro"/>
</dbReference>
<comment type="similarity">
    <text evidence="1">Belongs to the HscB family.</text>
</comment>
<dbReference type="PROSITE" id="PS50076">
    <property type="entry name" value="DNAJ_2"/>
    <property type="match status" value="1"/>
</dbReference>
<dbReference type="SUPFAM" id="SSF47144">
    <property type="entry name" value="HSC20 (HSCB), C-terminal oligomerisation domain"/>
    <property type="match status" value="1"/>
</dbReference>
<evidence type="ECO:0000256" key="2">
    <source>
        <dbReference type="ARBA" id="ARBA00023186"/>
    </source>
</evidence>
<evidence type="ECO:0000256" key="1">
    <source>
        <dbReference type="ARBA" id="ARBA00010476"/>
    </source>
</evidence>
<keyword evidence="2" id="KW-0143">Chaperone</keyword>
<gene>
    <name evidence="4" type="ORF">E3P90_02775</name>
</gene>
<dbReference type="GO" id="GO:0051259">
    <property type="term" value="P:protein complex oligomerization"/>
    <property type="evidence" value="ECO:0007669"/>
    <property type="project" value="InterPro"/>
</dbReference>
<dbReference type="CDD" id="cd06257">
    <property type="entry name" value="DnaJ"/>
    <property type="match status" value="1"/>
</dbReference>
<dbReference type="GO" id="GO:0001671">
    <property type="term" value="F:ATPase activator activity"/>
    <property type="evidence" value="ECO:0007669"/>
    <property type="project" value="InterPro"/>
</dbReference>
<dbReference type="AlphaFoldDB" id="A0A4T0EYQ2"/>
<dbReference type="EMBL" id="SPOF01000029">
    <property type="protein sequence ID" value="TIB10674.1"/>
    <property type="molecule type" value="Genomic_DNA"/>
</dbReference>
<protein>
    <recommendedName>
        <fullName evidence="3">J domain-containing protein</fullName>
    </recommendedName>
</protein>
<dbReference type="InterPro" id="IPR009073">
    <property type="entry name" value="HscB_oligo_C"/>
</dbReference>
<organism evidence="4 5">
    <name type="scientific">Wallemia ichthyophaga</name>
    <dbReference type="NCBI Taxonomy" id="245174"/>
    <lineage>
        <taxon>Eukaryota</taxon>
        <taxon>Fungi</taxon>
        <taxon>Dikarya</taxon>
        <taxon>Basidiomycota</taxon>
        <taxon>Wallemiomycotina</taxon>
        <taxon>Wallemiomycetes</taxon>
        <taxon>Wallemiales</taxon>
        <taxon>Wallemiaceae</taxon>
        <taxon>Wallemia</taxon>
    </lineage>
</organism>
<dbReference type="GO" id="GO:0005739">
    <property type="term" value="C:mitochondrion"/>
    <property type="evidence" value="ECO:0007669"/>
    <property type="project" value="TreeGrafter"/>
</dbReference>
<dbReference type="PANTHER" id="PTHR14021:SF15">
    <property type="entry name" value="IRON-SULFUR CLUSTER CO-CHAPERONE PROTEIN HSCB"/>
    <property type="match status" value="1"/>
</dbReference>
<dbReference type="PANTHER" id="PTHR14021">
    <property type="entry name" value="IRON-SULFUR CLUSTER CO-CHAPERONE PROTEIN HSCB"/>
    <property type="match status" value="1"/>
</dbReference>
<dbReference type="Pfam" id="PF07743">
    <property type="entry name" value="HSCB_C"/>
    <property type="match status" value="1"/>
</dbReference>
<dbReference type="OrthoDB" id="448954at2759"/>
<dbReference type="GO" id="GO:0051087">
    <property type="term" value="F:protein-folding chaperone binding"/>
    <property type="evidence" value="ECO:0007669"/>
    <property type="project" value="InterPro"/>
</dbReference>
<dbReference type="InterPro" id="IPR004640">
    <property type="entry name" value="HscB"/>
</dbReference>
<dbReference type="Gene3D" id="1.10.287.110">
    <property type="entry name" value="DnaJ domain"/>
    <property type="match status" value="1"/>
</dbReference>
<reference evidence="4 5" key="1">
    <citation type="submission" date="2019-03" db="EMBL/GenBank/DDBJ databases">
        <title>Sequencing 23 genomes of Wallemia ichthyophaga.</title>
        <authorList>
            <person name="Gostincar C."/>
        </authorList>
    </citation>
    <scope>NUCLEOTIDE SEQUENCE [LARGE SCALE GENOMIC DNA]</scope>
    <source>
        <strain evidence="4 5">EXF-8621</strain>
    </source>
</reference>
<feature type="domain" description="J" evidence="3">
    <location>
        <begin position="29"/>
        <end position="104"/>
    </location>
</feature>
<dbReference type="SUPFAM" id="SSF46565">
    <property type="entry name" value="Chaperone J-domain"/>
    <property type="match status" value="1"/>
</dbReference>
<dbReference type="InterPro" id="IPR036869">
    <property type="entry name" value="J_dom_sf"/>
</dbReference>
<comment type="caution">
    <text evidence="4">The sequence shown here is derived from an EMBL/GenBank/DDBJ whole genome shotgun (WGS) entry which is preliminary data.</text>
</comment>
<dbReference type="InterPro" id="IPR036386">
    <property type="entry name" value="HscB_C_sf"/>
</dbReference>
<accession>A0A4T0EYQ2</accession>
<dbReference type="NCBIfam" id="TIGR00714">
    <property type="entry name" value="hscB"/>
    <property type="match status" value="1"/>
</dbReference>
<sequence>MKVFSINLRNISRFSTSTTKFYIPLCDSKYYSVLFQGADTSTPPHAFNLSNTTLKQNYLSKQKQFHPDKPNIDHDYALQTSSLINKAYETLLHPLSRAVYLLELNGIEIAESDSIHDSTLLMDMLELREQLEDAQSEEEVTQLRHDNGQSIQQTTHLLSQAFENNDLESAKNLTIKLRYLCNLDVAARDWQPGAPVVIQH</sequence>
<name>A0A4T0EYQ2_WALIC</name>